<keyword evidence="2" id="KW-1185">Reference proteome</keyword>
<sequence length="248" mass="28552">MTKSQETCTQFISNKDKIEQIIKTMLFHHGEPYATSNQIAKYFDIRHDDLLRKIRLFHSFDELISLRKISERNRIVRGKEYPYFELDADAFSFTCLSITGKKAESFKWAFIQAFKQATSNAISARVAIETNKANTDWIAAREQGKSTRKLLQNKIKEFCLYAEKQRGRSYSSCPYYKLITNAIYSCLGIDISKKGATPRDIYSGNIVEAIEHAELKVIELLDDIMVSKGTRKGIQHQIARKLKYVDVA</sequence>
<name>A0ABT7QU15_9BACT</name>
<dbReference type="InterPro" id="IPR014054">
    <property type="entry name" value="Phage_regulatory_Rha"/>
</dbReference>
<accession>A0ABT7QU15</accession>
<dbReference type="Proteomes" id="UP001169066">
    <property type="component" value="Unassembled WGS sequence"/>
</dbReference>
<dbReference type="Pfam" id="PF09669">
    <property type="entry name" value="Phage_pRha"/>
    <property type="match status" value="1"/>
</dbReference>
<comment type="caution">
    <text evidence="1">The sequence shown here is derived from an EMBL/GenBank/DDBJ whole genome shotgun (WGS) entry which is preliminary data.</text>
</comment>
<proteinExistence type="predicted"/>
<evidence type="ECO:0000313" key="2">
    <source>
        <dbReference type="Proteomes" id="UP001169066"/>
    </source>
</evidence>
<evidence type="ECO:0000313" key="1">
    <source>
        <dbReference type="EMBL" id="MDM5264563.1"/>
    </source>
</evidence>
<dbReference type="RefSeq" id="WP_289402466.1">
    <property type="nucleotide sequence ID" value="NZ_JAQIBC010000010.1"/>
</dbReference>
<organism evidence="1 2">
    <name type="scientific">Sulfurovum xiamenensis</name>
    <dbReference type="NCBI Taxonomy" id="3019066"/>
    <lineage>
        <taxon>Bacteria</taxon>
        <taxon>Pseudomonadati</taxon>
        <taxon>Campylobacterota</taxon>
        <taxon>Epsilonproteobacteria</taxon>
        <taxon>Campylobacterales</taxon>
        <taxon>Sulfurovaceae</taxon>
        <taxon>Sulfurovum</taxon>
    </lineage>
</organism>
<reference evidence="1" key="1">
    <citation type="submission" date="2023-01" db="EMBL/GenBank/DDBJ databases">
        <title>Sulfurovum sp. XTW-4 genome assembly.</title>
        <authorList>
            <person name="Wang J."/>
        </authorList>
    </citation>
    <scope>NUCLEOTIDE SEQUENCE</scope>
    <source>
        <strain evidence="1">XTW-4</strain>
    </source>
</reference>
<protein>
    <submittedName>
        <fullName evidence="1">Rha family transcriptional regulator</fullName>
    </submittedName>
</protein>
<gene>
    <name evidence="1" type="ORF">PF327_10195</name>
</gene>
<dbReference type="EMBL" id="JAQIBC010000010">
    <property type="protein sequence ID" value="MDM5264563.1"/>
    <property type="molecule type" value="Genomic_DNA"/>
</dbReference>